<accession>A0ABN7APM1</accession>
<name>A0ABN7APM1_9HEMI</name>
<evidence type="ECO:0000313" key="2">
    <source>
        <dbReference type="EMBL" id="BES94166.1"/>
    </source>
</evidence>
<dbReference type="EMBL" id="AP028913">
    <property type="protein sequence ID" value="BES94166.1"/>
    <property type="molecule type" value="Genomic_DNA"/>
</dbReference>
<evidence type="ECO:0000256" key="1">
    <source>
        <dbReference type="SAM" id="MobiDB-lite"/>
    </source>
</evidence>
<sequence length="132" mass="14489">MQHRRSEKNAGESRKRGKKPPAEGGSHPFRTSTSANGLMFASVSDLPLPGLVDFKRPLTLALEIVRPSFFDFTINLVERVWEVEYSKYGISAMAKVSGGEDSGNCGSLNSNGDNHKFPAKICLAKITIILRH</sequence>
<evidence type="ECO:0000313" key="3">
    <source>
        <dbReference type="Proteomes" id="UP001307889"/>
    </source>
</evidence>
<dbReference type="Proteomes" id="UP001307889">
    <property type="component" value="Chromosome 5"/>
</dbReference>
<protein>
    <submittedName>
        <fullName evidence="2">Uncharacterized protein</fullName>
    </submittedName>
</protein>
<feature type="region of interest" description="Disordered" evidence="1">
    <location>
        <begin position="1"/>
        <end position="33"/>
    </location>
</feature>
<gene>
    <name evidence="2" type="ORF">NTJ_06975</name>
</gene>
<proteinExistence type="predicted"/>
<organism evidence="2 3">
    <name type="scientific">Nesidiocoris tenuis</name>
    <dbReference type="NCBI Taxonomy" id="355587"/>
    <lineage>
        <taxon>Eukaryota</taxon>
        <taxon>Metazoa</taxon>
        <taxon>Ecdysozoa</taxon>
        <taxon>Arthropoda</taxon>
        <taxon>Hexapoda</taxon>
        <taxon>Insecta</taxon>
        <taxon>Pterygota</taxon>
        <taxon>Neoptera</taxon>
        <taxon>Paraneoptera</taxon>
        <taxon>Hemiptera</taxon>
        <taxon>Heteroptera</taxon>
        <taxon>Panheteroptera</taxon>
        <taxon>Cimicomorpha</taxon>
        <taxon>Miridae</taxon>
        <taxon>Dicyphina</taxon>
        <taxon>Nesidiocoris</taxon>
    </lineage>
</organism>
<keyword evidence="3" id="KW-1185">Reference proteome</keyword>
<reference evidence="2 3" key="1">
    <citation type="submission" date="2023-09" db="EMBL/GenBank/DDBJ databases">
        <title>Nesidiocoris tenuis whole genome shotgun sequence.</title>
        <authorList>
            <person name="Shibata T."/>
            <person name="Shimoda M."/>
            <person name="Kobayashi T."/>
            <person name="Uehara T."/>
        </authorList>
    </citation>
    <scope>NUCLEOTIDE SEQUENCE [LARGE SCALE GENOMIC DNA]</scope>
    <source>
        <strain evidence="2 3">Japan</strain>
    </source>
</reference>